<protein>
    <submittedName>
        <fullName evidence="1">Uncharacterized protein</fullName>
    </submittedName>
</protein>
<keyword evidence="2" id="KW-1185">Reference proteome</keyword>
<evidence type="ECO:0000313" key="1">
    <source>
        <dbReference type="EMBL" id="CAK8678212.1"/>
    </source>
</evidence>
<dbReference type="Proteomes" id="UP001642483">
    <property type="component" value="Unassembled WGS sequence"/>
</dbReference>
<sequence>MILSVFNKSSVMKIQSNQENREAMHQQKKDKEKFDMLEVCGGKKKKVSISLHWCLPNKTEQTLTKAVFATSIFAASIKSDHQKLPDFQEMPSRFEIDYKTSYNYFKTLQNKKYRECTYEICNRTQESRDFCSLPNDLTPANKDVCSEIISSKDVVKDFPSTFLANMESSGHVVPVSNVKKLVYKFERNDTSKPETCHSFVQSFVQTLMKAQTKMLVLECCNELEEIEVMQQKKVIDRIHLSAHYLFKVSKSQTNHHFSRNNLTHRFTKFNDPLAITNDKHVKESFSDHDRIYRKTAILCQKFGAETTVTFCAEQNPAHHNDFPVEPPYHLPNQTISVDHDVELSGFSCRLIYNLKR</sequence>
<proteinExistence type="predicted"/>
<evidence type="ECO:0000313" key="2">
    <source>
        <dbReference type="Proteomes" id="UP001642483"/>
    </source>
</evidence>
<organism evidence="1 2">
    <name type="scientific">Clavelina lepadiformis</name>
    <name type="common">Light-bulb sea squirt</name>
    <name type="synonym">Ascidia lepadiformis</name>
    <dbReference type="NCBI Taxonomy" id="159417"/>
    <lineage>
        <taxon>Eukaryota</taxon>
        <taxon>Metazoa</taxon>
        <taxon>Chordata</taxon>
        <taxon>Tunicata</taxon>
        <taxon>Ascidiacea</taxon>
        <taxon>Aplousobranchia</taxon>
        <taxon>Clavelinidae</taxon>
        <taxon>Clavelina</taxon>
    </lineage>
</organism>
<gene>
    <name evidence="1" type="ORF">CVLEPA_LOCUS8154</name>
</gene>
<comment type="caution">
    <text evidence="1">The sequence shown here is derived from an EMBL/GenBank/DDBJ whole genome shotgun (WGS) entry which is preliminary data.</text>
</comment>
<name>A0ABP0FIP8_CLALP</name>
<dbReference type="EMBL" id="CAWYQH010000046">
    <property type="protein sequence ID" value="CAK8678212.1"/>
    <property type="molecule type" value="Genomic_DNA"/>
</dbReference>
<accession>A0ABP0FIP8</accession>
<reference evidence="1 2" key="1">
    <citation type="submission" date="2024-02" db="EMBL/GenBank/DDBJ databases">
        <authorList>
            <person name="Daric V."/>
            <person name="Darras S."/>
        </authorList>
    </citation>
    <scope>NUCLEOTIDE SEQUENCE [LARGE SCALE GENOMIC DNA]</scope>
</reference>